<dbReference type="STRING" id="312017.I7LV23"/>
<sequence>MNNIKSRQYKMSFNEKITLSPFQKYYKFNRFPWKFLIHILLVIFTTYQALSMVSLRTSHSRAQHQVFKYILFGSDDESNSVPFYKLEQFTENVRNVCTTLSNLNDKLLQYADITSSKNSLQIYYSEFNLENAQQADVEIPDIEKCIKQPFDIDDEVSVKNFLNQITKMNFISEGIKTFTRYSDSPDQQSCLEWTITIEYDFESYANIEATIDTQSILCEGQNTESTFGYNYVFIHSIVAILAIISLALSTKYIYEVGKKYIKHKIIYENVQKQFNFHREEESKLKVRDSFDIQKLEQEEKKDSDDLDIEELLKDNKQWDDIGFFNKLKFFNLWIVVSIVGNIVQIIGCFIAILDTYMEQNLNVFIYKESIIGFGSMFAWIIMLNYLQYNKNVNLMTSTLQKASSNIFMFLLGVLPFFFGFVFLGQCIFWKYTKFEDTTTTIITLFSLSNGDIVNETFMDTWAEGILGQIYLIVFMILFFTAVQNVFITIIMEGYDDSKRDKSNEVKESEEEAQKLDQDVEPEEDNIIQNVGQSKSDKDMVLNKLRINTKRIKKILDEMESAYKKIGEAKLKREDKDYLIRVYHDNLDNLNRNLKFQLTTMGR</sequence>
<dbReference type="InParanoid" id="I7LV23"/>
<evidence type="ECO:0000313" key="9">
    <source>
        <dbReference type="Proteomes" id="UP000009168"/>
    </source>
</evidence>
<dbReference type="EMBL" id="GG662693">
    <property type="protein sequence ID" value="EAR96507.2"/>
    <property type="molecule type" value="Genomic_DNA"/>
</dbReference>
<dbReference type="Proteomes" id="UP000009168">
    <property type="component" value="Unassembled WGS sequence"/>
</dbReference>
<keyword evidence="2 6" id="KW-0812">Transmembrane</keyword>
<keyword evidence="4 6" id="KW-0472">Membrane</keyword>
<keyword evidence="9" id="KW-1185">Reference proteome</keyword>
<proteinExistence type="predicted"/>
<feature type="transmembrane region" description="Helical" evidence="6">
    <location>
        <begin position="330"/>
        <end position="352"/>
    </location>
</feature>
<dbReference type="PANTHER" id="PTHR12127">
    <property type="entry name" value="MUCOLIPIN"/>
    <property type="match status" value="1"/>
</dbReference>
<gene>
    <name evidence="8" type="ORF">TTHERM_00191760</name>
</gene>
<organism evidence="8 9">
    <name type="scientific">Tetrahymena thermophila (strain SB210)</name>
    <dbReference type="NCBI Taxonomy" id="312017"/>
    <lineage>
        <taxon>Eukaryota</taxon>
        <taxon>Sar</taxon>
        <taxon>Alveolata</taxon>
        <taxon>Ciliophora</taxon>
        <taxon>Intramacronucleata</taxon>
        <taxon>Oligohymenophorea</taxon>
        <taxon>Hymenostomatida</taxon>
        <taxon>Tetrahymenina</taxon>
        <taxon>Tetrahymenidae</taxon>
        <taxon>Tetrahymena</taxon>
    </lineage>
</organism>
<dbReference type="InterPro" id="IPR013122">
    <property type="entry name" value="PKD1_2_channel"/>
</dbReference>
<feature type="transmembrane region" description="Helical" evidence="6">
    <location>
        <begin position="469"/>
        <end position="491"/>
    </location>
</feature>
<keyword evidence="3 6" id="KW-1133">Transmembrane helix</keyword>
<dbReference type="eggNOG" id="KOG3733">
    <property type="taxonomic scope" value="Eukaryota"/>
</dbReference>
<dbReference type="KEGG" id="tet:TTHERM_00191760"/>
<evidence type="ECO:0000256" key="1">
    <source>
        <dbReference type="ARBA" id="ARBA00004141"/>
    </source>
</evidence>
<evidence type="ECO:0000256" key="5">
    <source>
        <dbReference type="SAM" id="MobiDB-lite"/>
    </source>
</evidence>
<evidence type="ECO:0000259" key="7">
    <source>
        <dbReference type="Pfam" id="PF08016"/>
    </source>
</evidence>
<evidence type="ECO:0000256" key="6">
    <source>
        <dbReference type="SAM" id="Phobius"/>
    </source>
</evidence>
<evidence type="ECO:0000256" key="4">
    <source>
        <dbReference type="ARBA" id="ARBA00023136"/>
    </source>
</evidence>
<dbReference type="GeneID" id="7837487"/>
<feature type="domain" description="Polycystin cation channel PKD1/PKD2" evidence="7">
    <location>
        <begin position="368"/>
        <end position="495"/>
    </location>
</feature>
<evidence type="ECO:0000313" key="8">
    <source>
        <dbReference type="EMBL" id="EAR96507.2"/>
    </source>
</evidence>
<accession>I7LV23</accession>
<feature type="region of interest" description="Disordered" evidence="5">
    <location>
        <begin position="500"/>
        <end position="520"/>
    </location>
</feature>
<dbReference type="GO" id="GO:0016020">
    <property type="term" value="C:membrane"/>
    <property type="evidence" value="ECO:0007669"/>
    <property type="project" value="UniProtKB-SubCell"/>
</dbReference>
<dbReference type="AlphaFoldDB" id="I7LV23"/>
<feature type="transmembrane region" description="Helical" evidence="6">
    <location>
        <begin position="364"/>
        <end position="386"/>
    </location>
</feature>
<feature type="compositionally biased region" description="Basic and acidic residues" evidence="5">
    <location>
        <begin position="500"/>
        <end position="517"/>
    </location>
</feature>
<dbReference type="InterPro" id="IPR039031">
    <property type="entry name" value="Mucolipin"/>
</dbReference>
<name>I7LV23_TETTS</name>
<feature type="transmembrane region" description="Helical" evidence="6">
    <location>
        <begin position="231"/>
        <end position="254"/>
    </location>
</feature>
<reference evidence="9" key="1">
    <citation type="journal article" date="2006" name="PLoS Biol.">
        <title>Macronuclear genome sequence of the ciliate Tetrahymena thermophila, a model eukaryote.</title>
        <authorList>
            <person name="Eisen J.A."/>
            <person name="Coyne R.S."/>
            <person name="Wu M."/>
            <person name="Wu D."/>
            <person name="Thiagarajan M."/>
            <person name="Wortman J.R."/>
            <person name="Badger J.H."/>
            <person name="Ren Q."/>
            <person name="Amedeo P."/>
            <person name="Jones K.M."/>
            <person name="Tallon L.J."/>
            <person name="Delcher A.L."/>
            <person name="Salzberg S.L."/>
            <person name="Silva J.C."/>
            <person name="Haas B.J."/>
            <person name="Majoros W.H."/>
            <person name="Farzad M."/>
            <person name="Carlton J.M."/>
            <person name="Smith R.K. Jr."/>
            <person name="Garg J."/>
            <person name="Pearlman R.E."/>
            <person name="Karrer K.M."/>
            <person name="Sun L."/>
            <person name="Manning G."/>
            <person name="Elde N.C."/>
            <person name="Turkewitz A.P."/>
            <person name="Asai D.J."/>
            <person name="Wilkes D.E."/>
            <person name="Wang Y."/>
            <person name="Cai H."/>
            <person name="Collins K."/>
            <person name="Stewart B.A."/>
            <person name="Lee S.R."/>
            <person name="Wilamowska K."/>
            <person name="Weinberg Z."/>
            <person name="Ruzzo W.L."/>
            <person name="Wloga D."/>
            <person name="Gaertig J."/>
            <person name="Frankel J."/>
            <person name="Tsao C.-C."/>
            <person name="Gorovsky M.A."/>
            <person name="Keeling P.J."/>
            <person name="Waller R.F."/>
            <person name="Patron N.J."/>
            <person name="Cherry J.M."/>
            <person name="Stover N.A."/>
            <person name="Krieger C.J."/>
            <person name="del Toro C."/>
            <person name="Ryder H.F."/>
            <person name="Williamson S.C."/>
            <person name="Barbeau R.A."/>
            <person name="Hamilton E.P."/>
            <person name="Orias E."/>
        </authorList>
    </citation>
    <scope>NUCLEOTIDE SEQUENCE [LARGE SCALE GENOMIC DNA]</scope>
    <source>
        <strain evidence="9">SB210</strain>
    </source>
</reference>
<dbReference type="PANTHER" id="PTHR12127:SF7">
    <property type="entry name" value="SD02261P"/>
    <property type="match status" value="1"/>
</dbReference>
<protein>
    <submittedName>
        <fullName evidence="8">Polycystin cation channel protein</fullName>
    </submittedName>
</protein>
<dbReference type="OrthoDB" id="311187at2759"/>
<evidence type="ECO:0000256" key="3">
    <source>
        <dbReference type="ARBA" id="ARBA00022989"/>
    </source>
</evidence>
<dbReference type="Pfam" id="PF08016">
    <property type="entry name" value="PKD_channel"/>
    <property type="match status" value="1"/>
</dbReference>
<feature type="transmembrane region" description="Helical" evidence="6">
    <location>
        <begin position="406"/>
        <end position="431"/>
    </location>
</feature>
<dbReference type="GO" id="GO:0072345">
    <property type="term" value="F:NAADP-sensitive calcium-release channel activity"/>
    <property type="evidence" value="ECO:0007669"/>
    <property type="project" value="TreeGrafter"/>
</dbReference>
<dbReference type="RefSeq" id="XP_001016752.2">
    <property type="nucleotide sequence ID" value="XM_001016752.2"/>
</dbReference>
<evidence type="ECO:0000256" key="2">
    <source>
        <dbReference type="ARBA" id="ARBA00022692"/>
    </source>
</evidence>
<comment type="subcellular location">
    <subcellularLocation>
        <location evidence="1">Membrane</location>
        <topology evidence="1">Multi-pass membrane protein</topology>
    </subcellularLocation>
</comment>
<dbReference type="Gene3D" id="1.10.287.70">
    <property type="match status" value="1"/>
</dbReference>